<feature type="domain" description="CheC-like protein" evidence="9">
    <location>
        <begin position="111"/>
        <end position="142"/>
    </location>
</feature>
<keyword evidence="3" id="KW-1003">Cell membrane</keyword>
<keyword evidence="5" id="KW-0283">Flagellar rotation</keyword>
<reference evidence="10 11" key="2">
    <citation type="submission" date="2010-03" db="EMBL/GenBank/DDBJ databases">
        <authorList>
            <person name="Pajon A."/>
        </authorList>
    </citation>
    <scope>NUCLEOTIDE SEQUENCE [LARGE SCALE GENOMIC DNA]</scope>
    <source>
        <strain evidence="10 11">V10Sc8a</strain>
    </source>
</reference>
<dbReference type="PANTHER" id="PTHR43484">
    <property type="match status" value="1"/>
</dbReference>
<evidence type="ECO:0000256" key="2">
    <source>
        <dbReference type="ARBA" id="ARBA00009226"/>
    </source>
</evidence>
<keyword evidence="10" id="KW-0966">Cell projection</keyword>
<dbReference type="GO" id="GO:0006935">
    <property type="term" value="P:chemotaxis"/>
    <property type="evidence" value="ECO:0007669"/>
    <property type="project" value="UniProtKB-KW"/>
</dbReference>
<comment type="similarity">
    <text evidence="2">Belongs to the FliN/MopA/SpaO family.</text>
</comment>
<dbReference type="Pfam" id="PF04509">
    <property type="entry name" value="CheC"/>
    <property type="match status" value="2"/>
</dbReference>
<dbReference type="SUPFAM" id="SSF101801">
    <property type="entry name" value="Surface presentation of antigens (SPOA)"/>
    <property type="match status" value="1"/>
</dbReference>
<dbReference type="AlphaFoldDB" id="D4MNJ4"/>
<feature type="domain" description="CheC-like protein" evidence="9">
    <location>
        <begin position="10"/>
        <end position="46"/>
    </location>
</feature>
<dbReference type="Gene3D" id="2.30.330.10">
    <property type="entry name" value="SpoA-like"/>
    <property type="match status" value="1"/>
</dbReference>
<dbReference type="GO" id="GO:0009425">
    <property type="term" value="C:bacterial-type flagellum basal body"/>
    <property type="evidence" value="ECO:0007669"/>
    <property type="project" value="InterPro"/>
</dbReference>
<sequence>MGKLTTLSGMQLDAIGEIMNISMGSAATAVSELLNAKVWITTPKVTVVQASELNYDRLEPAICVKIEYIKGLSGSNLMILKQDDVQLILNQLMGKPPVISPDFEFDELNISAVSEVMNQMMGASSTALSEFLGMGIDISTPTPYILSEINIADLQNYEQTDMVAAINFDLTIDGVIKSEFISVLDIDLAATLADRMIGGATSPEPIVTEPAPAPAPQPVPQAEPVQQAAPVQQATPVPQATPMPQVAPVQQAAPVPQAAPMPQVAPVPQADMYAQQGYYGYPNPAMNPAMYGQPVQPVMQPQPAVNYRNAQLAQFESFEAPLGSEQKENLQLLMDVPLQISVEIGSTKKKIKDILEFSQGTIIELERQAGAPVDVMVNGNLIARGDVVVIDDNFAVRITEIVKSKFMDSLGKGE</sequence>
<dbReference type="SUPFAM" id="SSF103039">
    <property type="entry name" value="CheC-like"/>
    <property type="match status" value="1"/>
</dbReference>
<name>D4MNJ4_9FIRM</name>
<keyword evidence="10" id="KW-0282">Flagellum</keyword>
<evidence type="ECO:0000256" key="7">
    <source>
        <dbReference type="SAM" id="MobiDB-lite"/>
    </source>
</evidence>
<feature type="domain" description="Flagellar motor switch protein FliN-like C-terminal" evidence="8">
    <location>
        <begin position="332"/>
        <end position="402"/>
    </location>
</feature>
<dbReference type="PATRIC" id="fig|717961.3.peg.130"/>
<dbReference type="GO" id="GO:0003774">
    <property type="term" value="F:cytoskeletal motor activity"/>
    <property type="evidence" value="ECO:0007669"/>
    <property type="project" value="InterPro"/>
</dbReference>
<dbReference type="InterPro" id="IPR012826">
    <property type="entry name" value="FliN"/>
</dbReference>
<evidence type="ECO:0000259" key="9">
    <source>
        <dbReference type="Pfam" id="PF04509"/>
    </source>
</evidence>
<organism evidence="10 11">
    <name type="scientific">[Eubacterium] siraeum V10Sc8a</name>
    <dbReference type="NCBI Taxonomy" id="717961"/>
    <lineage>
        <taxon>Bacteria</taxon>
        <taxon>Bacillati</taxon>
        <taxon>Bacillota</taxon>
        <taxon>Clostridia</taxon>
        <taxon>Eubacteriales</taxon>
        <taxon>Oscillospiraceae</taxon>
        <taxon>Oscillospiraceae incertae sedis</taxon>
    </lineage>
</organism>
<accession>D4MNJ4</accession>
<dbReference type="InterPro" id="IPR001543">
    <property type="entry name" value="FliN-like_C"/>
</dbReference>
<dbReference type="InterPro" id="IPR051469">
    <property type="entry name" value="FliN/MopA/SpaO"/>
</dbReference>
<proteinExistence type="inferred from homology"/>
<dbReference type="NCBIfam" id="TIGR02480">
    <property type="entry name" value="fliN"/>
    <property type="match status" value="1"/>
</dbReference>
<evidence type="ECO:0000256" key="5">
    <source>
        <dbReference type="ARBA" id="ARBA00022779"/>
    </source>
</evidence>
<evidence type="ECO:0000259" key="8">
    <source>
        <dbReference type="Pfam" id="PF01052"/>
    </source>
</evidence>
<dbReference type="InterPro" id="IPR007597">
    <property type="entry name" value="CheC"/>
</dbReference>
<comment type="subcellular location">
    <subcellularLocation>
        <location evidence="1">Cell membrane</location>
        <topology evidence="1">Peripheral membrane protein</topology>
        <orientation evidence="1">Cytoplasmic side</orientation>
    </subcellularLocation>
</comment>
<dbReference type="Proteomes" id="UP000007050">
    <property type="component" value="Chromosome"/>
</dbReference>
<dbReference type="NCBIfam" id="NF005995">
    <property type="entry name" value="PRK08119.1"/>
    <property type="match status" value="1"/>
</dbReference>
<evidence type="ECO:0000256" key="1">
    <source>
        <dbReference type="ARBA" id="ARBA00004413"/>
    </source>
</evidence>
<keyword evidence="10" id="KW-0969">Cilium</keyword>
<dbReference type="InterPro" id="IPR028976">
    <property type="entry name" value="CheC-like_sf"/>
</dbReference>
<dbReference type="EMBL" id="FP929059">
    <property type="protein sequence ID" value="CBL35327.1"/>
    <property type="molecule type" value="Genomic_DNA"/>
</dbReference>
<dbReference type="KEGG" id="esr:ES1_25300"/>
<dbReference type="InterPro" id="IPR001172">
    <property type="entry name" value="FliN_T3SS_HrcQb"/>
</dbReference>
<evidence type="ECO:0000256" key="3">
    <source>
        <dbReference type="ARBA" id="ARBA00022475"/>
    </source>
</evidence>
<dbReference type="Gene3D" id="3.40.1550.10">
    <property type="entry name" value="CheC-like"/>
    <property type="match status" value="1"/>
</dbReference>
<dbReference type="GO" id="GO:0071973">
    <property type="term" value="P:bacterial-type flagellum-dependent cell motility"/>
    <property type="evidence" value="ECO:0007669"/>
    <property type="project" value="InterPro"/>
</dbReference>
<dbReference type="Pfam" id="PF01052">
    <property type="entry name" value="FliMN_C"/>
    <property type="match status" value="1"/>
</dbReference>
<evidence type="ECO:0000256" key="4">
    <source>
        <dbReference type="ARBA" id="ARBA00022500"/>
    </source>
</evidence>
<gene>
    <name evidence="10" type="ORF">ES1_25300</name>
</gene>
<dbReference type="InterPro" id="IPR036429">
    <property type="entry name" value="SpoA-like_sf"/>
</dbReference>
<dbReference type="CDD" id="cd17907">
    <property type="entry name" value="FliY_FliN-Y"/>
    <property type="match status" value="1"/>
</dbReference>
<dbReference type="PANTHER" id="PTHR43484:SF1">
    <property type="entry name" value="FLAGELLAR MOTOR SWITCH PROTEIN FLIN"/>
    <property type="match status" value="1"/>
</dbReference>
<feature type="region of interest" description="Disordered" evidence="7">
    <location>
        <begin position="201"/>
        <end position="227"/>
    </location>
</feature>
<protein>
    <submittedName>
        <fullName evidence="10">Flagellar motor switch protein FliN</fullName>
    </submittedName>
</protein>
<dbReference type="GO" id="GO:0016787">
    <property type="term" value="F:hydrolase activity"/>
    <property type="evidence" value="ECO:0007669"/>
    <property type="project" value="InterPro"/>
</dbReference>
<reference evidence="10 11" key="1">
    <citation type="submission" date="2010-03" db="EMBL/GenBank/DDBJ databases">
        <title>The genome sequence of Eubacterium siraeum V10Sc8a.</title>
        <authorList>
            <consortium name="metaHIT consortium -- http://www.metahit.eu/"/>
            <person name="Pajon A."/>
            <person name="Turner K."/>
            <person name="Parkhill J."/>
            <person name="Duncan S."/>
            <person name="Flint H."/>
        </authorList>
    </citation>
    <scope>NUCLEOTIDE SEQUENCE [LARGE SCALE GENOMIC DNA]</scope>
    <source>
        <strain evidence="10 11">V10Sc8a</strain>
    </source>
</reference>
<feature type="compositionally biased region" description="Pro residues" evidence="7">
    <location>
        <begin position="211"/>
        <end position="221"/>
    </location>
</feature>
<keyword evidence="4" id="KW-0145">Chemotaxis</keyword>
<dbReference type="BioCyc" id="ESIR717961:G136L-2123-MONOMER"/>
<keyword evidence="6" id="KW-0472">Membrane</keyword>
<dbReference type="PRINTS" id="PR00956">
    <property type="entry name" value="FLGMOTORFLIN"/>
</dbReference>
<evidence type="ECO:0000256" key="6">
    <source>
        <dbReference type="ARBA" id="ARBA00023136"/>
    </source>
</evidence>
<evidence type="ECO:0000313" key="11">
    <source>
        <dbReference type="Proteomes" id="UP000007050"/>
    </source>
</evidence>
<dbReference type="GO" id="GO:0005886">
    <property type="term" value="C:plasma membrane"/>
    <property type="evidence" value="ECO:0007669"/>
    <property type="project" value="UniProtKB-SubCell"/>
</dbReference>
<dbReference type="HOGENOM" id="CLU_033893_0_0_9"/>
<evidence type="ECO:0000313" key="10">
    <source>
        <dbReference type="EMBL" id="CBL35327.1"/>
    </source>
</evidence>